<gene>
    <name evidence="1" type="ORF">HYC85_017253</name>
</gene>
<evidence type="ECO:0000313" key="2">
    <source>
        <dbReference type="Proteomes" id="UP000593564"/>
    </source>
</evidence>
<keyword evidence="2" id="KW-1185">Reference proteome</keyword>
<evidence type="ECO:0000313" key="1">
    <source>
        <dbReference type="EMBL" id="KAF5947025.1"/>
    </source>
</evidence>
<reference evidence="1 2" key="2">
    <citation type="submission" date="2020-07" db="EMBL/GenBank/DDBJ databases">
        <title>Genome assembly of wild tea tree DASZ reveals pedigree and selection history of tea varieties.</title>
        <authorList>
            <person name="Zhang W."/>
        </authorList>
    </citation>
    <scope>NUCLEOTIDE SEQUENCE [LARGE SCALE GENOMIC DNA]</scope>
    <source>
        <strain evidence="2">cv. G240</strain>
        <tissue evidence="1">Leaf</tissue>
    </source>
</reference>
<name>A0A7J7H3A1_CAMSI</name>
<accession>A0A7J7H3A1</accession>
<dbReference type="EMBL" id="JACBKZ010000007">
    <property type="protein sequence ID" value="KAF5947025.1"/>
    <property type="molecule type" value="Genomic_DNA"/>
</dbReference>
<organism evidence="1 2">
    <name type="scientific">Camellia sinensis</name>
    <name type="common">Tea plant</name>
    <name type="synonym">Thea sinensis</name>
    <dbReference type="NCBI Taxonomy" id="4442"/>
    <lineage>
        <taxon>Eukaryota</taxon>
        <taxon>Viridiplantae</taxon>
        <taxon>Streptophyta</taxon>
        <taxon>Embryophyta</taxon>
        <taxon>Tracheophyta</taxon>
        <taxon>Spermatophyta</taxon>
        <taxon>Magnoliopsida</taxon>
        <taxon>eudicotyledons</taxon>
        <taxon>Gunneridae</taxon>
        <taxon>Pentapetalae</taxon>
        <taxon>asterids</taxon>
        <taxon>Ericales</taxon>
        <taxon>Theaceae</taxon>
        <taxon>Camellia</taxon>
    </lineage>
</organism>
<dbReference type="Proteomes" id="UP000593564">
    <property type="component" value="Unassembled WGS sequence"/>
</dbReference>
<protein>
    <submittedName>
        <fullName evidence="1">Uncharacterized protein</fullName>
    </submittedName>
</protein>
<sequence length="299" mass="32815">MAGGGVGAGGGGAAACCDDRRRAATGTAGGGGGGDELLATRTAGGGGGAPSLLFPSVPVKTSSIKRKNLFLSRIYAQTLMSNQARWLNFSNNSDSNALEETVGTRVLIPVPVGLVDLFVAKQEPEDQQIIDYITAQCSIILEQVMVHSNNMDPNFSVNVNEIQSNPFLLDKNREKDHNNPFQPATSLENPNLPYDVSVDRIRLCNSPTNFLQPFKNDSFFDGSNELFLVEKLLAFWLFEGYFCKCERASKDQSVLTEIIIANQLSDDCVLVLFSLNEEDFYWWLDLGEIKRNNSNMKNN</sequence>
<comment type="caution">
    <text evidence="1">The sequence shown here is derived from an EMBL/GenBank/DDBJ whole genome shotgun (WGS) entry which is preliminary data.</text>
</comment>
<proteinExistence type="predicted"/>
<reference evidence="2" key="1">
    <citation type="journal article" date="2020" name="Nat. Commun.">
        <title>Genome assembly of wild tea tree DASZ reveals pedigree and selection history of tea varieties.</title>
        <authorList>
            <person name="Zhang W."/>
            <person name="Zhang Y."/>
            <person name="Qiu H."/>
            <person name="Guo Y."/>
            <person name="Wan H."/>
            <person name="Zhang X."/>
            <person name="Scossa F."/>
            <person name="Alseekh S."/>
            <person name="Zhang Q."/>
            <person name="Wang P."/>
            <person name="Xu L."/>
            <person name="Schmidt M.H."/>
            <person name="Jia X."/>
            <person name="Li D."/>
            <person name="Zhu A."/>
            <person name="Guo F."/>
            <person name="Chen W."/>
            <person name="Ni D."/>
            <person name="Usadel B."/>
            <person name="Fernie A.R."/>
            <person name="Wen W."/>
        </authorList>
    </citation>
    <scope>NUCLEOTIDE SEQUENCE [LARGE SCALE GENOMIC DNA]</scope>
    <source>
        <strain evidence="2">cv. G240</strain>
    </source>
</reference>
<dbReference type="AlphaFoldDB" id="A0A7J7H3A1"/>